<dbReference type="RefSeq" id="WP_007215698.1">
    <property type="nucleotide sequence ID" value="NZ_CABMLT010000015.1"/>
</dbReference>
<protein>
    <submittedName>
        <fullName evidence="2">Uncharacterized protein</fullName>
    </submittedName>
</protein>
<evidence type="ECO:0000313" key="2">
    <source>
        <dbReference type="EMBL" id="KAA5411928.1"/>
    </source>
</evidence>
<sequence length="99" mass="11032">MAKKVTKVTTEAQRICKELGVDRLFYNTKGEYFTNHSYAVASEGGDKKKVSTYMYDTDEEEKAPEKEVKASVKADKKDVKAEKEAVDAGNATEKTEGDE</sequence>
<feature type="compositionally biased region" description="Basic and acidic residues" evidence="1">
    <location>
        <begin position="63"/>
        <end position="86"/>
    </location>
</feature>
<reference evidence="2 3" key="1">
    <citation type="journal article" date="2019" name="Nat. Med.">
        <title>A library of human gut bacterial isolates paired with longitudinal multiomics data enables mechanistic microbiome research.</title>
        <authorList>
            <person name="Poyet M."/>
            <person name="Groussin M."/>
            <person name="Gibbons S.M."/>
            <person name="Avila-Pacheco J."/>
            <person name="Jiang X."/>
            <person name="Kearney S.M."/>
            <person name="Perrotta A.R."/>
            <person name="Berdy B."/>
            <person name="Zhao S."/>
            <person name="Lieberman T.D."/>
            <person name="Swanson P.K."/>
            <person name="Smith M."/>
            <person name="Roesemann S."/>
            <person name="Alexander J.E."/>
            <person name="Rich S.A."/>
            <person name="Livny J."/>
            <person name="Vlamakis H."/>
            <person name="Clish C."/>
            <person name="Bullock K."/>
            <person name="Deik A."/>
            <person name="Scott J."/>
            <person name="Pierce K.A."/>
            <person name="Xavier R.J."/>
            <person name="Alm E.J."/>
        </authorList>
    </citation>
    <scope>NUCLEOTIDE SEQUENCE [LARGE SCALE GENOMIC DNA]</scope>
    <source>
        <strain evidence="2 3">BIOML-A6</strain>
    </source>
</reference>
<accession>A0A125MFQ1</accession>
<evidence type="ECO:0000313" key="3">
    <source>
        <dbReference type="Proteomes" id="UP000448877"/>
    </source>
</evidence>
<evidence type="ECO:0000256" key="1">
    <source>
        <dbReference type="SAM" id="MobiDB-lite"/>
    </source>
</evidence>
<gene>
    <name evidence="2" type="ORF">F2Y81_27620</name>
</gene>
<dbReference type="EMBL" id="VVYV01000089">
    <property type="protein sequence ID" value="KAA5411928.1"/>
    <property type="molecule type" value="Genomic_DNA"/>
</dbReference>
<organism evidence="2 3">
    <name type="scientific">Bacteroides cellulosilyticus</name>
    <dbReference type="NCBI Taxonomy" id="246787"/>
    <lineage>
        <taxon>Bacteria</taxon>
        <taxon>Pseudomonadati</taxon>
        <taxon>Bacteroidota</taxon>
        <taxon>Bacteroidia</taxon>
        <taxon>Bacteroidales</taxon>
        <taxon>Bacteroidaceae</taxon>
        <taxon>Bacteroides</taxon>
    </lineage>
</organism>
<dbReference type="AlphaFoldDB" id="A0A125MFQ1"/>
<dbReference type="Proteomes" id="UP000448877">
    <property type="component" value="Unassembled WGS sequence"/>
</dbReference>
<name>A0A125MFQ1_9BACE</name>
<comment type="caution">
    <text evidence="2">The sequence shown here is derived from an EMBL/GenBank/DDBJ whole genome shotgun (WGS) entry which is preliminary data.</text>
</comment>
<feature type="region of interest" description="Disordered" evidence="1">
    <location>
        <begin position="57"/>
        <end position="99"/>
    </location>
</feature>
<proteinExistence type="predicted"/>